<reference evidence="1" key="2">
    <citation type="submission" date="2023-07" db="EMBL/GenBank/DDBJ databases">
        <authorList>
            <consortium name="Lawrence Berkeley National Laboratory"/>
            <person name="Haridas S."/>
            <person name="Hensen N."/>
            <person name="Bonometti L."/>
            <person name="Westerberg I."/>
            <person name="Brannstrom I.O."/>
            <person name="Guillou S."/>
            <person name="Cros-Aarteil S."/>
            <person name="Calhoun S."/>
            <person name="Kuo A."/>
            <person name="Mondo S."/>
            <person name="Pangilinan J."/>
            <person name="Riley R."/>
            <person name="LaButti K."/>
            <person name="Andreopoulos B."/>
            <person name="Lipzen A."/>
            <person name="Chen C."/>
            <person name="Yanf M."/>
            <person name="Daum C."/>
            <person name="Ng V."/>
            <person name="Clum A."/>
            <person name="Steindorff A."/>
            <person name="Ohm R."/>
            <person name="Martin F."/>
            <person name="Silar P."/>
            <person name="Natvig D."/>
            <person name="Lalanne C."/>
            <person name="Gautier V."/>
            <person name="Ament-velasquez S.L."/>
            <person name="Kruys A."/>
            <person name="Hutchinson M.I."/>
            <person name="Powell A.J."/>
            <person name="Barry K."/>
            <person name="Miller A.N."/>
            <person name="Grigoriev I.V."/>
            <person name="Debuchy R."/>
            <person name="Gladieux P."/>
            <person name="Thoren M.H."/>
            <person name="Johannesson H."/>
        </authorList>
    </citation>
    <scope>NUCLEOTIDE SEQUENCE</scope>
    <source>
        <strain evidence="1">FGSC 1904</strain>
    </source>
</reference>
<keyword evidence="2" id="KW-1185">Reference proteome</keyword>
<organism evidence="1 2">
    <name type="scientific">Sordaria brevicollis</name>
    <dbReference type="NCBI Taxonomy" id="83679"/>
    <lineage>
        <taxon>Eukaryota</taxon>
        <taxon>Fungi</taxon>
        <taxon>Dikarya</taxon>
        <taxon>Ascomycota</taxon>
        <taxon>Pezizomycotina</taxon>
        <taxon>Sordariomycetes</taxon>
        <taxon>Sordariomycetidae</taxon>
        <taxon>Sordariales</taxon>
        <taxon>Sordariaceae</taxon>
        <taxon>Sordaria</taxon>
    </lineage>
</organism>
<evidence type="ECO:0000313" key="1">
    <source>
        <dbReference type="EMBL" id="KAK3396363.1"/>
    </source>
</evidence>
<dbReference type="EMBL" id="JAUTDP010000009">
    <property type="protein sequence ID" value="KAK3396363.1"/>
    <property type="molecule type" value="Genomic_DNA"/>
</dbReference>
<sequence>MMYSIRKVPSPISNVLCLSSTAFHLHGNTVRKQLIPSRNCYRRFSSVAVAIRVPLRDQPMPLSRCSLCSGAFLVPPPDLYQALSCSAKHWLCTTPRILLPIFQSAATCSRFSRLACSAMSRVTSRCHHELLSSYACVLVNPQDKTHKLWKELERNLDTP</sequence>
<accession>A0AAE0PAP6</accession>
<reference evidence="1" key="1">
    <citation type="journal article" date="2023" name="Mol. Phylogenet. Evol.">
        <title>Genome-scale phylogeny and comparative genomics of the fungal order Sordariales.</title>
        <authorList>
            <person name="Hensen N."/>
            <person name="Bonometti L."/>
            <person name="Westerberg I."/>
            <person name="Brannstrom I.O."/>
            <person name="Guillou S."/>
            <person name="Cros-Aarteil S."/>
            <person name="Calhoun S."/>
            <person name="Haridas S."/>
            <person name="Kuo A."/>
            <person name="Mondo S."/>
            <person name="Pangilinan J."/>
            <person name="Riley R."/>
            <person name="LaButti K."/>
            <person name="Andreopoulos B."/>
            <person name="Lipzen A."/>
            <person name="Chen C."/>
            <person name="Yan M."/>
            <person name="Daum C."/>
            <person name="Ng V."/>
            <person name="Clum A."/>
            <person name="Steindorff A."/>
            <person name="Ohm R.A."/>
            <person name="Martin F."/>
            <person name="Silar P."/>
            <person name="Natvig D.O."/>
            <person name="Lalanne C."/>
            <person name="Gautier V."/>
            <person name="Ament-Velasquez S.L."/>
            <person name="Kruys A."/>
            <person name="Hutchinson M.I."/>
            <person name="Powell A.J."/>
            <person name="Barry K."/>
            <person name="Miller A.N."/>
            <person name="Grigoriev I.V."/>
            <person name="Debuchy R."/>
            <person name="Gladieux P."/>
            <person name="Hiltunen Thoren M."/>
            <person name="Johannesson H."/>
        </authorList>
    </citation>
    <scope>NUCLEOTIDE SEQUENCE</scope>
    <source>
        <strain evidence="1">FGSC 1904</strain>
    </source>
</reference>
<gene>
    <name evidence="1" type="ORF">B0T20DRAFT_269073</name>
</gene>
<dbReference type="Proteomes" id="UP001281003">
    <property type="component" value="Unassembled WGS sequence"/>
</dbReference>
<comment type="caution">
    <text evidence="1">The sequence shown here is derived from an EMBL/GenBank/DDBJ whole genome shotgun (WGS) entry which is preliminary data.</text>
</comment>
<protein>
    <submittedName>
        <fullName evidence="1">Uncharacterized protein</fullName>
    </submittedName>
</protein>
<proteinExistence type="predicted"/>
<name>A0AAE0PAP6_SORBR</name>
<dbReference type="AlphaFoldDB" id="A0AAE0PAP6"/>
<evidence type="ECO:0000313" key="2">
    <source>
        <dbReference type="Proteomes" id="UP001281003"/>
    </source>
</evidence>